<evidence type="ECO:0000313" key="3">
    <source>
        <dbReference type="EMBL" id="GFO46520.1"/>
    </source>
</evidence>
<dbReference type="PROSITE" id="PS50088">
    <property type="entry name" value="ANK_REPEAT"/>
    <property type="match status" value="1"/>
</dbReference>
<dbReference type="InterPro" id="IPR002110">
    <property type="entry name" value="Ankyrin_rpt"/>
</dbReference>
<evidence type="ECO:0000256" key="2">
    <source>
        <dbReference type="SAM" id="MobiDB-lite"/>
    </source>
</evidence>
<organism evidence="3 4">
    <name type="scientific">Plakobranchus ocellatus</name>
    <dbReference type="NCBI Taxonomy" id="259542"/>
    <lineage>
        <taxon>Eukaryota</taxon>
        <taxon>Metazoa</taxon>
        <taxon>Spiralia</taxon>
        <taxon>Lophotrochozoa</taxon>
        <taxon>Mollusca</taxon>
        <taxon>Gastropoda</taxon>
        <taxon>Heterobranchia</taxon>
        <taxon>Euthyneura</taxon>
        <taxon>Panpulmonata</taxon>
        <taxon>Sacoglossa</taxon>
        <taxon>Placobranchoidea</taxon>
        <taxon>Plakobranchidae</taxon>
        <taxon>Plakobranchus</taxon>
    </lineage>
</organism>
<keyword evidence="1" id="KW-0040">ANK repeat</keyword>
<gene>
    <name evidence="3" type="ORF">PoB_007302500</name>
</gene>
<reference evidence="3 4" key="1">
    <citation type="journal article" date="2021" name="Elife">
        <title>Chloroplast acquisition without the gene transfer in kleptoplastic sea slugs, Plakobranchus ocellatus.</title>
        <authorList>
            <person name="Maeda T."/>
            <person name="Takahashi S."/>
            <person name="Yoshida T."/>
            <person name="Shimamura S."/>
            <person name="Takaki Y."/>
            <person name="Nagai Y."/>
            <person name="Toyoda A."/>
            <person name="Suzuki Y."/>
            <person name="Arimoto A."/>
            <person name="Ishii H."/>
            <person name="Satoh N."/>
            <person name="Nishiyama T."/>
            <person name="Hasebe M."/>
            <person name="Maruyama T."/>
            <person name="Minagawa J."/>
            <person name="Obokata J."/>
            <person name="Shigenobu S."/>
        </authorList>
    </citation>
    <scope>NUCLEOTIDE SEQUENCE [LARGE SCALE GENOMIC DNA]</scope>
</reference>
<comment type="caution">
    <text evidence="3">The sequence shown here is derived from an EMBL/GenBank/DDBJ whole genome shotgun (WGS) entry which is preliminary data.</text>
</comment>
<dbReference type="PROSITE" id="PS50297">
    <property type="entry name" value="ANK_REP_REGION"/>
    <property type="match status" value="1"/>
</dbReference>
<feature type="region of interest" description="Disordered" evidence="2">
    <location>
        <begin position="50"/>
        <end position="86"/>
    </location>
</feature>
<evidence type="ECO:0008006" key="5">
    <source>
        <dbReference type="Google" id="ProtNLM"/>
    </source>
</evidence>
<protein>
    <recommendedName>
        <fullName evidence="5">ANK_REP_REGION domain-containing protein</fullName>
    </recommendedName>
</protein>
<feature type="repeat" description="ANK" evidence="1">
    <location>
        <begin position="28"/>
        <end position="60"/>
    </location>
</feature>
<dbReference type="Proteomes" id="UP000735302">
    <property type="component" value="Unassembled WGS sequence"/>
</dbReference>
<proteinExistence type="predicted"/>
<accession>A0AAV4DRH0</accession>
<feature type="compositionally biased region" description="Polar residues" evidence="2">
    <location>
        <begin position="60"/>
        <end position="71"/>
    </location>
</feature>
<dbReference type="Gene3D" id="1.25.40.20">
    <property type="entry name" value="Ankyrin repeat-containing domain"/>
    <property type="match status" value="1"/>
</dbReference>
<feature type="region of interest" description="Disordered" evidence="2">
    <location>
        <begin position="164"/>
        <end position="183"/>
    </location>
</feature>
<sequence>MKTSSRRHIGIVHLLLQHKAAVNIKGNTGKTALLLAKSQGHHEIKQLLQEHGAEEESCSRTDMTSSPSNDFTAPGGSETHTAQKSEDLVSVEESLNVSSPASPRDIHLQIDAIRRRTEEWVRKMVGEFKSMQITIIMPVNINVNRPGNVAIGDILIIHNHPEVEEAHGGSDEAGASEQESDGD</sequence>
<evidence type="ECO:0000313" key="4">
    <source>
        <dbReference type="Proteomes" id="UP000735302"/>
    </source>
</evidence>
<keyword evidence="4" id="KW-1185">Reference proteome</keyword>
<evidence type="ECO:0000256" key="1">
    <source>
        <dbReference type="PROSITE-ProRule" id="PRU00023"/>
    </source>
</evidence>
<dbReference type="EMBL" id="BLXT01008186">
    <property type="protein sequence ID" value="GFO46520.1"/>
    <property type="molecule type" value="Genomic_DNA"/>
</dbReference>
<dbReference type="SUPFAM" id="SSF48403">
    <property type="entry name" value="Ankyrin repeat"/>
    <property type="match status" value="1"/>
</dbReference>
<dbReference type="AlphaFoldDB" id="A0AAV4DRH0"/>
<name>A0AAV4DRH0_9GAST</name>
<dbReference type="InterPro" id="IPR036770">
    <property type="entry name" value="Ankyrin_rpt-contain_sf"/>
</dbReference>